<evidence type="ECO:0000256" key="1">
    <source>
        <dbReference type="ARBA" id="ARBA00022723"/>
    </source>
</evidence>
<proteinExistence type="predicted"/>
<dbReference type="InParanoid" id="B8CB20"/>
<dbReference type="RefSeq" id="XP_002293316.1">
    <property type="nucleotide sequence ID" value="XM_002293280.1"/>
</dbReference>
<feature type="region of interest" description="Disordered" evidence="4">
    <location>
        <begin position="731"/>
        <end position="750"/>
    </location>
</feature>
<dbReference type="Proteomes" id="UP000001449">
    <property type="component" value="Chromosome 13"/>
</dbReference>
<feature type="compositionally biased region" description="Basic and acidic residues" evidence="4">
    <location>
        <begin position="7"/>
        <end position="16"/>
    </location>
</feature>
<sequence>MPWDEPSDNKQTKDEWQWWPSSESQSEQSLVRKKRSQYTSFEEDERRSQQHQSPPQQREPRQRKPRMPRQPVRQSAAQYDLYGTPPLSSYNDDDDNDEEASRYDESDGYGKNKRSPSARSRKTSRQEVVMDIDEDEVEGYVQSAMNAAKMITTEVDEGSRGGNTRDNSPREAETVEKKSSPKSPPPPPKRQLSPKIGILLIDHGSKRKASNDHLHSVADQYESLLNNNSDDETPTPSSTSATTATIVVRAAHMELAQPSILSSLRSLICNEGVTKVICVPYFLSPGKHATVDVPNLIADARVELEEEGLLDYIVANTSSKEDGEEMNKNDAKVEIVMSKSLGSNVDSMLGVVDSLVEIALEDDGSDGRRQDFEWNGLAKRVQNELANVKAELNEAQDSRNELEATSKADIASLKEETRKFTNRAILLEDMLEKKVQQLRTMTNRVTLLEDVLVRVQSKKKGASSRSSSVAAVNGNDTSEDEDEASDKLANLTATVETLLQEKEDIERNSQSLMMQVTAIESDYNATIEKLTCKISSLEEELKLQSEINDILQKKAAEQSSQKHLEEQHQQDKIIELESQLADLLDAYNELEQLQNETETVVLRYQRQIKESREEYESLIASEKERVEEYRLKWNESQSLLEEETMRSRQLLNETKNEYEELLKEKKAVSDAWKLKWETSVAEQSSTKPGEVVADARAEEDWFKLQQDLEEAMSAKATATLKIQELEAQLQNQQQQQGSSDSKSKEIEQQKQLQKYMQSQLQSYYETIQEQSAQLDVYQQQIEDIEQKHEESMLIATNSVEASQRRENDLLTNIEELESELTRVMKEKDDREQWLNDLQDRLDIIERERDNGLGNAESAMRDVNDSLSVQESLIQENKQLAMEVERLLSEIRAVTKEKDRIWMEKTKVDMLMKQDGNVATSKDLPDVANVAVVGSDNKEQPKRMSRWRKLLRPWSLFRRIE</sequence>
<dbReference type="GO" id="GO:0051266">
    <property type="term" value="F:sirohydrochlorin ferrochelatase activity"/>
    <property type="evidence" value="ECO:0000318"/>
    <property type="project" value="GO_Central"/>
</dbReference>
<keyword evidence="6" id="KW-1185">Reference proteome</keyword>
<dbReference type="InterPro" id="IPR002762">
    <property type="entry name" value="CbiX-like"/>
</dbReference>
<feature type="compositionally biased region" description="Basic and acidic residues" evidence="4">
    <location>
        <begin position="99"/>
        <end position="110"/>
    </location>
</feature>
<evidence type="ECO:0000313" key="5">
    <source>
        <dbReference type="EMBL" id="EED89052.1"/>
    </source>
</evidence>
<dbReference type="CDD" id="cd03416">
    <property type="entry name" value="CbiX_SirB_N"/>
    <property type="match status" value="1"/>
</dbReference>
<dbReference type="PANTHER" id="PTHR33542:SF3">
    <property type="entry name" value="SIROHYDROCHLORIN FERROCHELATASE, CHLOROPLASTIC"/>
    <property type="match status" value="1"/>
</dbReference>
<feature type="compositionally biased region" description="Basic and acidic residues" evidence="4">
    <location>
        <begin position="167"/>
        <end position="179"/>
    </location>
</feature>
<keyword evidence="1" id="KW-0479">Metal-binding</keyword>
<dbReference type="Pfam" id="PF01903">
    <property type="entry name" value="CbiX"/>
    <property type="match status" value="1"/>
</dbReference>
<dbReference type="SUPFAM" id="SSF53800">
    <property type="entry name" value="Chelatase"/>
    <property type="match status" value="1"/>
</dbReference>
<dbReference type="STRING" id="35128.B8CB20"/>
<dbReference type="KEGG" id="tps:THAPSDRAFT_24601"/>
<keyword evidence="3" id="KW-0175">Coiled coil</keyword>
<dbReference type="GO" id="GO:0009507">
    <property type="term" value="C:chloroplast"/>
    <property type="evidence" value="ECO:0000318"/>
    <property type="project" value="GO_Central"/>
</dbReference>
<feature type="region of interest" description="Disordered" evidence="4">
    <location>
        <begin position="1"/>
        <end position="134"/>
    </location>
</feature>
<accession>B8CB20</accession>
<feature type="compositionally biased region" description="Low complexity" evidence="4">
    <location>
        <begin position="17"/>
        <end position="29"/>
    </location>
</feature>
<dbReference type="GeneID" id="7445705"/>
<dbReference type="OMA" id="DESMMIA"/>
<dbReference type="EMBL" id="CM000648">
    <property type="protein sequence ID" value="EED89052.1"/>
    <property type="molecule type" value="Genomic_DNA"/>
</dbReference>
<gene>
    <name evidence="5" type="ORF">THAPSDRAFT_24601</name>
</gene>
<reference evidence="5 6" key="1">
    <citation type="journal article" date="2004" name="Science">
        <title>The genome of the diatom Thalassiosira pseudonana: ecology, evolution, and metabolism.</title>
        <authorList>
            <person name="Armbrust E.V."/>
            <person name="Berges J.A."/>
            <person name="Bowler C."/>
            <person name="Green B.R."/>
            <person name="Martinez D."/>
            <person name="Putnam N.H."/>
            <person name="Zhou S."/>
            <person name="Allen A.E."/>
            <person name="Apt K.E."/>
            <person name="Bechner M."/>
            <person name="Brzezinski M.A."/>
            <person name="Chaal B.K."/>
            <person name="Chiovitti A."/>
            <person name="Davis A.K."/>
            <person name="Demarest M.S."/>
            <person name="Detter J.C."/>
            <person name="Glavina T."/>
            <person name="Goodstein D."/>
            <person name="Hadi M.Z."/>
            <person name="Hellsten U."/>
            <person name="Hildebrand M."/>
            <person name="Jenkins B.D."/>
            <person name="Jurka J."/>
            <person name="Kapitonov V.V."/>
            <person name="Kroger N."/>
            <person name="Lau W.W."/>
            <person name="Lane T.W."/>
            <person name="Larimer F.W."/>
            <person name="Lippmeier J.C."/>
            <person name="Lucas S."/>
            <person name="Medina M."/>
            <person name="Montsant A."/>
            <person name="Obornik M."/>
            <person name="Parker M.S."/>
            <person name="Palenik B."/>
            <person name="Pazour G.J."/>
            <person name="Richardson P.M."/>
            <person name="Rynearson T.A."/>
            <person name="Saito M.A."/>
            <person name="Schwartz D.C."/>
            <person name="Thamatrakoln K."/>
            <person name="Valentin K."/>
            <person name="Vardi A."/>
            <person name="Wilkerson F.P."/>
            <person name="Rokhsar D.S."/>
        </authorList>
    </citation>
    <scope>NUCLEOTIDE SEQUENCE [LARGE SCALE GENOMIC DNA]</scope>
    <source>
        <strain evidence="5 6">CCMP1335</strain>
    </source>
</reference>
<dbReference type="Gene3D" id="3.40.50.1400">
    <property type="match status" value="1"/>
</dbReference>
<dbReference type="AlphaFoldDB" id="B8CB20"/>
<dbReference type="GO" id="GO:0019354">
    <property type="term" value="P:siroheme biosynthetic process"/>
    <property type="evidence" value="ECO:0000318"/>
    <property type="project" value="GO_Central"/>
</dbReference>
<reference evidence="5 6" key="2">
    <citation type="journal article" date="2008" name="Nature">
        <title>The Phaeodactylum genome reveals the evolutionary history of diatom genomes.</title>
        <authorList>
            <person name="Bowler C."/>
            <person name="Allen A.E."/>
            <person name="Badger J.H."/>
            <person name="Grimwood J."/>
            <person name="Jabbari K."/>
            <person name="Kuo A."/>
            <person name="Maheswari U."/>
            <person name="Martens C."/>
            <person name="Maumus F."/>
            <person name="Otillar R.P."/>
            <person name="Rayko E."/>
            <person name="Salamov A."/>
            <person name="Vandepoele K."/>
            <person name="Beszteri B."/>
            <person name="Gruber A."/>
            <person name="Heijde M."/>
            <person name="Katinka M."/>
            <person name="Mock T."/>
            <person name="Valentin K."/>
            <person name="Verret F."/>
            <person name="Berges J.A."/>
            <person name="Brownlee C."/>
            <person name="Cadoret J.P."/>
            <person name="Chiovitti A."/>
            <person name="Choi C.J."/>
            <person name="Coesel S."/>
            <person name="De Martino A."/>
            <person name="Detter J.C."/>
            <person name="Durkin C."/>
            <person name="Falciatore A."/>
            <person name="Fournet J."/>
            <person name="Haruta M."/>
            <person name="Huysman M.J."/>
            <person name="Jenkins B.D."/>
            <person name="Jiroutova K."/>
            <person name="Jorgensen R.E."/>
            <person name="Joubert Y."/>
            <person name="Kaplan A."/>
            <person name="Kroger N."/>
            <person name="Kroth P.G."/>
            <person name="La Roche J."/>
            <person name="Lindquist E."/>
            <person name="Lommer M."/>
            <person name="Martin-Jezequel V."/>
            <person name="Lopez P.J."/>
            <person name="Lucas S."/>
            <person name="Mangogna M."/>
            <person name="McGinnis K."/>
            <person name="Medlin L.K."/>
            <person name="Montsant A."/>
            <person name="Oudot-Le Secq M.P."/>
            <person name="Napoli C."/>
            <person name="Obornik M."/>
            <person name="Parker M.S."/>
            <person name="Petit J.L."/>
            <person name="Porcel B.M."/>
            <person name="Poulsen N."/>
            <person name="Robison M."/>
            <person name="Rychlewski L."/>
            <person name="Rynearson T.A."/>
            <person name="Schmutz J."/>
            <person name="Shapiro H."/>
            <person name="Siaut M."/>
            <person name="Stanley M."/>
            <person name="Sussman M.R."/>
            <person name="Taylor A.R."/>
            <person name="Vardi A."/>
            <person name="von Dassow P."/>
            <person name="Vyverman W."/>
            <person name="Willis A."/>
            <person name="Wyrwicz L.S."/>
            <person name="Rokhsar D.S."/>
            <person name="Weissenbach J."/>
            <person name="Armbrust E.V."/>
            <person name="Green B.R."/>
            <person name="Van de Peer Y."/>
            <person name="Grigoriev I.V."/>
        </authorList>
    </citation>
    <scope>NUCLEOTIDE SEQUENCE [LARGE SCALE GENOMIC DNA]</scope>
    <source>
        <strain evidence="5 6">CCMP1335</strain>
    </source>
</reference>
<dbReference type="eggNOG" id="ENOG502SB9R">
    <property type="taxonomic scope" value="Eukaryota"/>
</dbReference>
<protein>
    <submittedName>
        <fullName evidence="5">Uncharacterized protein</fullName>
    </submittedName>
</protein>
<evidence type="ECO:0000256" key="2">
    <source>
        <dbReference type="ARBA" id="ARBA00023239"/>
    </source>
</evidence>
<dbReference type="GO" id="GO:0046872">
    <property type="term" value="F:metal ion binding"/>
    <property type="evidence" value="ECO:0007669"/>
    <property type="project" value="UniProtKB-KW"/>
</dbReference>
<evidence type="ECO:0000256" key="4">
    <source>
        <dbReference type="SAM" id="MobiDB-lite"/>
    </source>
</evidence>
<feature type="region of interest" description="Disordered" evidence="4">
    <location>
        <begin position="151"/>
        <end position="194"/>
    </location>
</feature>
<feature type="region of interest" description="Disordered" evidence="4">
    <location>
        <begin position="463"/>
        <end position="485"/>
    </location>
</feature>
<keyword evidence="2" id="KW-0456">Lyase</keyword>
<dbReference type="PANTHER" id="PTHR33542">
    <property type="entry name" value="SIROHYDROCHLORIN FERROCHELATASE, CHLOROPLASTIC"/>
    <property type="match status" value="1"/>
</dbReference>
<evidence type="ECO:0000313" key="6">
    <source>
        <dbReference type="Proteomes" id="UP000001449"/>
    </source>
</evidence>
<feature type="compositionally biased region" description="Basic residues" evidence="4">
    <location>
        <begin position="111"/>
        <end position="123"/>
    </location>
</feature>
<name>B8CB20_THAPS</name>
<organism evidence="5 6">
    <name type="scientific">Thalassiosira pseudonana</name>
    <name type="common">Marine diatom</name>
    <name type="synonym">Cyclotella nana</name>
    <dbReference type="NCBI Taxonomy" id="35128"/>
    <lineage>
        <taxon>Eukaryota</taxon>
        <taxon>Sar</taxon>
        <taxon>Stramenopiles</taxon>
        <taxon>Ochrophyta</taxon>
        <taxon>Bacillariophyta</taxon>
        <taxon>Coscinodiscophyceae</taxon>
        <taxon>Thalassiosirophycidae</taxon>
        <taxon>Thalassiosirales</taxon>
        <taxon>Thalassiosiraceae</taxon>
        <taxon>Thalassiosira</taxon>
    </lineage>
</organism>
<evidence type="ECO:0000256" key="3">
    <source>
        <dbReference type="SAM" id="Coils"/>
    </source>
</evidence>
<feature type="coiled-coil region" evidence="3">
    <location>
        <begin position="378"/>
        <end position="408"/>
    </location>
</feature>
<dbReference type="InterPro" id="IPR050963">
    <property type="entry name" value="Sirohydro_Cobaltochel/CbiX"/>
</dbReference>
<dbReference type="HOGENOM" id="CLU_307882_0_0_1"/>
<dbReference type="PaxDb" id="35128-Thaps24601"/>